<organism evidence="3 4">
    <name type="scientific">Candidatus Enterocloster excrementigallinarum</name>
    <dbReference type="NCBI Taxonomy" id="2838558"/>
    <lineage>
        <taxon>Bacteria</taxon>
        <taxon>Bacillati</taxon>
        <taxon>Bacillota</taxon>
        <taxon>Clostridia</taxon>
        <taxon>Lachnospirales</taxon>
        <taxon>Lachnospiraceae</taxon>
        <taxon>Enterocloster</taxon>
    </lineage>
</organism>
<evidence type="ECO:0000313" key="4">
    <source>
        <dbReference type="Proteomes" id="UP000823863"/>
    </source>
</evidence>
<dbReference type="AlphaFoldDB" id="A0A9D2TF26"/>
<evidence type="ECO:0000313" key="3">
    <source>
        <dbReference type="EMBL" id="HJC67554.1"/>
    </source>
</evidence>
<proteinExistence type="predicted"/>
<dbReference type="EMBL" id="DWWB01000077">
    <property type="protein sequence ID" value="HJC67554.1"/>
    <property type="molecule type" value="Genomic_DNA"/>
</dbReference>
<accession>A0A9D2TF26</accession>
<feature type="region of interest" description="Disordered" evidence="1">
    <location>
        <begin position="83"/>
        <end position="102"/>
    </location>
</feature>
<comment type="caution">
    <text evidence="3">The sequence shown here is derived from an EMBL/GenBank/DDBJ whole genome shotgun (WGS) entry which is preliminary data.</text>
</comment>
<keyword evidence="2" id="KW-0732">Signal</keyword>
<reference evidence="3" key="2">
    <citation type="submission" date="2021-04" db="EMBL/GenBank/DDBJ databases">
        <authorList>
            <person name="Gilroy R."/>
        </authorList>
    </citation>
    <scope>NUCLEOTIDE SEQUENCE</scope>
    <source>
        <strain evidence="3">CHK198-12963</strain>
    </source>
</reference>
<feature type="region of interest" description="Disordered" evidence="1">
    <location>
        <begin position="27"/>
        <end position="48"/>
    </location>
</feature>
<name>A0A9D2TF26_9FIRM</name>
<dbReference type="PROSITE" id="PS51257">
    <property type="entry name" value="PROKAR_LIPOPROTEIN"/>
    <property type="match status" value="1"/>
</dbReference>
<evidence type="ECO:0000256" key="1">
    <source>
        <dbReference type="SAM" id="MobiDB-lite"/>
    </source>
</evidence>
<evidence type="ECO:0000256" key="2">
    <source>
        <dbReference type="SAM" id="SignalP"/>
    </source>
</evidence>
<feature type="chain" id="PRO_5039271568" description="DUF5666 domain-containing protein" evidence="2">
    <location>
        <begin position="25"/>
        <end position="254"/>
    </location>
</feature>
<gene>
    <name evidence="3" type="ORF">H9931_12725</name>
</gene>
<evidence type="ECO:0008006" key="5">
    <source>
        <dbReference type="Google" id="ProtNLM"/>
    </source>
</evidence>
<reference evidence="3" key="1">
    <citation type="journal article" date="2021" name="PeerJ">
        <title>Extensive microbial diversity within the chicken gut microbiome revealed by metagenomics and culture.</title>
        <authorList>
            <person name="Gilroy R."/>
            <person name="Ravi A."/>
            <person name="Getino M."/>
            <person name="Pursley I."/>
            <person name="Horton D.L."/>
            <person name="Alikhan N.F."/>
            <person name="Baker D."/>
            <person name="Gharbi K."/>
            <person name="Hall N."/>
            <person name="Watson M."/>
            <person name="Adriaenssens E.M."/>
            <person name="Foster-Nyarko E."/>
            <person name="Jarju S."/>
            <person name="Secka A."/>
            <person name="Antonio M."/>
            <person name="Oren A."/>
            <person name="Chaudhuri R.R."/>
            <person name="La Ragione R."/>
            <person name="Hildebrand F."/>
            <person name="Pallen M.J."/>
        </authorList>
    </citation>
    <scope>NUCLEOTIDE SEQUENCE</scope>
    <source>
        <strain evidence="3">CHK198-12963</strain>
    </source>
</reference>
<protein>
    <recommendedName>
        <fullName evidence="5">DUF5666 domain-containing protein</fullName>
    </recommendedName>
</protein>
<dbReference type="Proteomes" id="UP000823863">
    <property type="component" value="Unassembled WGS sequence"/>
</dbReference>
<feature type="signal peptide" evidence="2">
    <location>
        <begin position="1"/>
        <end position="24"/>
    </location>
</feature>
<feature type="compositionally biased region" description="Low complexity" evidence="1">
    <location>
        <begin position="27"/>
        <end position="39"/>
    </location>
</feature>
<sequence length="254" mass="26925">MRRNRVFVIGLLAAGVIGTAGCSAQTSSASTQESTQMESAAQTTETEETTVIETVDGTIESLEESQTPALSPVILRGPVTHTEDGRLSIDSQPESAPSEGASIGTYTGEVILNISEETLILDAVNGYPVLLDDLEDGSTVYAYVGPAMTMSLPPISNAELILCQIPADFKVPDYVEIKGVVADASSGTAVLTTTAGVEYEIAQDCQILPYLTRNMVTLSDLNEGKKCLIWSDDDNVASKIVLFASEEQPIQQEG</sequence>